<dbReference type="Ensembl" id="ENSEBUT00000009776.1">
    <property type="protein sequence ID" value="ENSEBUP00000009253.1"/>
    <property type="gene ID" value="ENSEBUG00000005963.1"/>
</dbReference>
<accession>A0A8C4Q307</accession>
<dbReference type="GO" id="GO:0005524">
    <property type="term" value="F:ATP binding"/>
    <property type="evidence" value="ECO:0007669"/>
    <property type="project" value="UniProtKB-UniRule"/>
</dbReference>
<feature type="binding site" evidence="1">
    <location>
        <position position="53"/>
    </location>
    <ligand>
        <name>ATP</name>
        <dbReference type="ChEBI" id="CHEBI:30616"/>
    </ligand>
</feature>
<evidence type="ECO:0000256" key="1">
    <source>
        <dbReference type="PROSITE-ProRule" id="PRU10141"/>
    </source>
</evidence>
<dbReference type="AlphaFoldDB" id="A0A8C4Q307"/>
<name>A0A8C4Q307_EPTBU</name>
<dbReference type="InterPro" id="IPR017441">
    <property type="entry name" value="Protein_kinase_ATP_BS"/>
</dbReference>
<reference evidence="3" key="1">
    <citation type="submission" date="2025-08" db="UniProtKB">
        <authorList>
            <consortium name="Ensembl"/>
        </authorList>
    </citation>
    <scope>IDENTIFICATION</scope>
</reference>
<feature type="domain" description="Protein kinase" evidence="2">
    <location>
        <begin position="24"/>
        <end position="191"/>
    </location>
</feature>
<dbReference type="InterPro" id="IPR011009">
    <property type="entry name" value="Kinase-like_dom_sf"/>
</dbReference>
<dbReference type="SUPFAM" id="SSF56112">
    <property type="entry name" value="Protein kinase-like (PK-like)"/>
    <property type="match status" value="1"/>
</dbReference>
<dbReference type="Pfam" id="PF00069">
    <property type="entry name" value="Pkinase"/>
    <property type="match status" value="1"/>
</dbReference>
<dbReference type="FunFam" id="3.30.200.20:FF:000138">
    <property type="entry name" value="Phosphorylase b kinase gamma catalytic chain, liver/testis"/>
    <property type="match status" value="1"/>
</dbReference>
<evidence type="ECO:0000313" key="4">
    <source>
        <dbReference type="Proteomes" id="UP000694388"/>
    </source>
</evidence>
<proteinExistence type="predicted"/>
<dbReference type="Proteomes" id="UP000694388">
    <property type="component" value="Unplaced"/>
</dbReference>
<keyword evidence="1" id="KW-0067">ATP-binding</keyword>
<dbReference type="InterPro" id="IPR000719">
    <property type="entry name" value="Prot_kinase_dom"/>
</dbReference>
<dbReference type="Gene3D" id="3.30.200.20">
    <property type="entry name" value="Phosphorylase Kinase, domain 1"/>
    <property type="match status" value="1"/>
</dbReference>
<dbReference type="GeneTree" id="ENSGT00940000158139"/>
<organism evidence="3 4">
    <name type="scientific">Eptatretus burgeri</name>
    <name type="common">Inshore hagfish</name>
    <dbReference type="NCBI Taxonomy" id="7764"/>
    <lineage>
        <taxon>Eukaryota</taxon>
        <taxon>Metazoa</taxon>
        <taxon>Chordata</taxon>
        <taxon>Craniata</taxon>
        <taxon>Vertebrata</taxon>
        <taxon>Cyclostomata</taxon>
        <taxon>Myxini</taxon>
        <taxon>Myxiniformes</taxon>
        <taxon>Myxinidae</taxon>
        <taxon>Eptatretinae</taxon>
        <taxon>Eptatretus</taxon>
    </lineage>
</organism>
<keyword evidence="4" id="KW-1185">Reference proteome</keyword>
<sequence length="191" mass="21975">MTRDIRAEDDLPDSAAALDFYKKYEPKEIIGRGVSSVVRRCLNKHTGVEYAVKIIDITPERLSTQQLEEIQTSTVKEIDILKKVSGHPNRLDFAMKRGELFDYLTEKVTLSEKETRWDIVRFKFCKWSAIFGPSCILRASVSFFAETYGDEYRDGKLHRSFQCRQPVVSKENKLCCRGHTLLDDTALGMDI</sequence>
<keyword evidence="1" id="KW-0547">Nucleotide-binding</keyword>
<dbReference type="GO" id="GO:0004672">
    <property type="term" value="F:protein kinase activity"/>
    <property type="evidence" value="ECO:0007669"/>
    <property type="project" value="InterPro"/>
</dbReference>
<protein>
    <recommendedName>
        <fullName evidence="2">Protein kinase domain-containing protein</fullName>
    </recommendedName>
</protein>
<reference evidence="3" key="2">
    <citation type="submission" date="2025-09" db="UniProtKB">
        <authorList>
            <consortium name="Ensembl"/>
        </authorList>
    </citation>
    <scope>IDENTIFICATION</scope>
</reference>
<dbReference type="PROSITE" id="PS00107">
    <property type="entry name" value="PROTEIN_KINASE_ATP"/>
    <property type="match status" value="1"/>
</dbReference>
<evidence type="ECO:0000259" key="2">
    <source>
        <dbReference type="PROSITE" id="PS50011"/>
    </source>
</evidence>
<evidence type="ECO:0000313" key="3">
    <source>
        <dbReference type="Ensembl" id="ENSEBUP00000009253.1"/>
    </source>
</evidence>
<dbReference type="PROSITE" id="PS50011">
    <property type="entry name" value="PROTEIN_KINASE_DOM"/>
    <property type="match status" value="1"/>
</dbReference>